<evidence type="ECO:0000256" key="2">
    <source>
        <dbReference type="ARBA" id="ARBA00022771"/>
    </source>
</evidence>
<dbReference type="EMBL" id="CAXHTB010000002">
    <property type="protein sequence ID" value="CAL0300905.1"/>
    <property type="molecule type" value="Genomic_DNA"/>
</dbReference>
<keyword evidence="6" id="KW-0804">Transcription</keyword>
<dbReference type="PANTHER" id="PTHR31089">
    <property type="entry name" value="CYCLIC DOF FACTOR 2"/>
    <property type="match status" value="1"/>
</dbReference>
<comment type="caution">
    <text evidence="11">The sequence shown here is derived from an EMBL/GenBank/DDBJ whole genome shotgun (WGS) entry which is preliminary data.</text>
</comment>
<keyword evidence="1" id="KW-0479">Metal-binding</keyword>
<dbReference type="GO" id="GO:0003677">
    <property type="term" value="F:DNA binding"/>
    <property type="evidence" value="ECO:0007669"/>
    <property type="project" value="UniProtKB-UniRule"/>
</dbReference>
<evidence type="ECO:0000256" key="3">
    <source>
        <dbReference type="ARBA" id="ARBA00022833"/>
    </source>
</evidence>
<evidence type="ECO:0000313" key="11">
    <source>
        <dbReference type="EMBL" id="CAL0300905.1"/>
    </source>
</evidence>
<feature type="domain" description="Dof-type" evidence="10">
    <location>
        <begin position="46"/>
        <end position="100"/>
    </location>
</feature>
<dbReference type="GO" id="GO:0003700">
    <property type="term" value="F:DNA-binding transcription factor activity"/>
    <property type="evidence" value="ECO:0007669"/>
    <property type="project" value="InterPro"/>
</dbReference>
<feature type="region of interest" description="Disordered" evidence="9">
    <location>
        <begin position="1"/>
        <end position="49"/>
    </location>
</feature>
<evidence type="ECO:0000256" key="5">
    <source>
        <dbReference type="ARBA" id="ARBA00023125"/>
    </source>
</evidence>
<dbReference type="InterPro" id="IPR045174">
    <property type="entry name" value="Dof"/>
</dbReference>
<dbReference type="GO" id="GO:0005634">
    <property type="term" value="C:nucleus"/>
    <property type="evidence" value="ECO:0007669"/>
    <property type="project" value="UniProtKB-SubCell"/>
</dbReference>
<organism evidence="11 12">
    <name type="scientific">Lupinus luteus</name>
    <name type="common">European yellow lupine</name>
    <dbReference type="NCBI Taxonomy" id="3873"/>
    <lineage>
        <taxon>Eukaryota</taxon>
        <taxon>Viridiplantae</taxon>
        <taxon>Streptophyta</taxon>
        <taxon>Embryophyta</taxon>
        <taxon>Tracheophyta</taxon>
        <taxon>Spermatophyta</taxon>
        <taxon>Magnoliopsida</taxon>
        <taxon>eudicotyledons</taxon>
        <taxon>Gunneridae</taxon>
        <taxon>Pentapetalae</taxon>
        <taxon>rosids</taxon>
        <taxon>fabids</taxon>
        <taxon>Fabales</taxon>
        <taxon>Fabaceae</taxon>
        <taxon>Papilionoideae</taxon>
        <taxon>50 kb inversion clade</taxon>
        <taxon>genistoids sensu lato</taxon>
        <taxon>core genistoids</taxon>
        <taxon>Genisteae</taxon>
        <taxon>Lupinus</taxon>
    </lineage>
</organism>
<dbReference type="PROSITE" id="PS01361">
    <property type="entry name" value="ZF_DOF_1"/>
    <property type="match status" value="1"/>
</dbReference>
<dbReference type="PROSITE" id="PS50884">
    <property type="entry name" value="ZF_DOF_2"/>
    <property type="match status" value="1"/>
</dbReference>
<evidence type="ECO:0000256" key="1">
    <source>
        <dbReference type="ARBA" id="ARBA00022723"/>
    </source>
</evidence>
<dbReference type="Pfam" id="PF02701">
    <property type="entry name" value="Zn_ribbon_Dof"/>
    <property type="match status" value="1"/>
</dbReference>
<dbReference type="AlphaFoldDB" id="A0AAV1VV64"/>
<name>A0AAV1VV64_LUPLU</name>
<dbReference type="InterPro" id="IPR003851">
    <property type="entry name" value="Znf_Dof"/>
</dbReference>
<evidence type="ECO:0000256" key="7">
    <source>
        <dbReference type="ARBA" id="ARBA00023242"/>
    </source>
</evidence>
<reference evidence="11 12" key="1">
    <citation type="submission" date="2024-03" db="EMBL/GenBank/DDBJ databases">
        <authorList>
            <person name="Martinez-Hernandez J."/>
        </authorList>
    </citation>
    <scope>NUCLEOTIDE SEQUENCE [LARGE SCALE GENOMIC DNA]</scope>
</reference>
<comment type="subcellular location">
    <subcellularLocation>
        <location evidence="8">Nucleus</location>
    </subcellularLocation>
</comment>
<evidence type="ECO:0000313" key="12">
    <source>
        <dbReference type="Proteomes" id="UP001497480"/>
    </source>
</evidence>
<evidence type="ECO:0000256" key="4">
    <source>
        <dbReference type="ARBA" id="ARBA00023015"/>
    </source>
</evidence>
<keyword evidence="5 8" id="KW-0238">DNA-binding</keyword>
<keyword evidence="7 8" id="KW-0539">Nucleus</keyword>
<keyword evidence="12" id="KW-1185">Reference proteome</keyword>
<feature type="compositionally biased region" description="Low complexity" evidence="9">
    <location>
        <begin position="37"/>
        <end position="49"/>
    </location>
</feature>
<evidence type="ECO:0000259" key="10">
    <source>
        <dbReference type="PROSITE" id="PS50884"/>
    </source>
</evidence>
<dbReference type="PANTHER" id="PTHR31089:SF22">
    <property type="entry name" value="CYCLIC DOF FACTOR 4"/>
    <property type="match status" value="1"/>
</dbReference>
<accession>A0AAV1VV64</accession>
<keyword evidence="4" id="KW-0805">Transcription regulation</keyword>
<evidence type="ECO:0000256" key="8">
    <source>
        <dbReference type="PROSITE-ProRule" id="PRU00071"/>
    </source>
</evidence>
<dbReference type="GO" id="GO:0008270">
    <property type="term" value="F:zinc ion binding"/>
    <property type="evidence" value="ECO:0007669"/>
    <property type="project" value="UniProtKB-KW"/>
</dbReference>
<evidence type="ECO:0000256" key="6">
    <source>
        <dbReference type="ARBA" id="ARBA00023163"/>
    </source>
</evidence>
<dbReference type="Proteomes" id="UP001497480">
    <property type="component" value="Unassembled WGS sequence"/>
</dbReference>
<proteinExistence type="predicted"/>
<keyword evidence="3" id="KW-0862">Zinc</keyword>
<sequence>MDPVIGGGEKDMNEQQSLDQRRNEIQQGGEKKQTKIQQPQRPQQPQQCPRCNSMNTKFCYYNNYNVAQPRHYCKTCRRYWTQGGTLRNIPIGGGCRKKKHVDNSSSSRSEQLQDMVVQIQQPNMATLGKATNPCLGMSASTNPFYQGGGGGYLPSLHTIHSLNQSRSRCYDQSLKIGNDVAGSSSNLDLASCFNLGSLSNQYQIRPSNFYQMGGKERELQSQYTPQQGLMMPSSMNTIHTSVPAQSDWTNSFINNANTRACDASLWGTISNNTASICGFGPSPSSF</sequence>
<feature type="compositionally biased region" description="Basic and acidic residues" evidence="9">
    <location>
        <begin position="8"/>
        <end position="33"/>
    </location>
</feature>
<gene>
    <name evidence="11" type="ORF">LLUT_LOCUS1965</name>
</gene>
<protein>
    <recommendedName>
        <fullName evidence="10">Dof-type domain-containing protein</fullName>
    </recommendedName>
</protein>
<evidence type="ECO:0000256" key="9">
    <source>
        <dbReference type="SAM" id="MobiDB-lite"/>
    </source>
</evidence>
<keyword evidence="2 8" id="KW-0863">Zinc-finger</keyword>